<evidence type="ECO:0000313" key="4">
    <source>
        <dbReference type="Proteomes" id="UP000318661"/>
    </source>
</evidence>
<feature type="domain" description="Microcystin LR degradation protein MlrC C-terminal" evidence="1">
    <location>
        <begin position="296"/>
        <end position="472"/>
    </location>
</feature>
<dbReference type="InterPro" id="IPR009197">
    <property type="entry name" value="MlrC"/>
</dbReference>
<dbReference type="Proteomes" id="UP000318661">
    <property type="component" value="Unassembled WGS sequence"/>
</dbReference>
<evidence type="ECO:0000259" key="2">
    <source>
        <dbReference type="Pfam" id="PF07364"/>
    </source>
</evidence>
<reference evidence="3 4" key="1">
    <citation type="journal article" date="2019" name="Nat. Microbiol.">
        <title>Mediterranean grassland soil C-N compound turnover is dependent on rainfall and depth, and is mediated by genomically divergent microorganisms.</title>
        <authorList>
            <person name="Diamond S."/>
            <person name="Andeer P.F."/>
            <person name="Li Z."/>
            <person name="Crits-Christoph A."/>
            <person name="Burstein D."/>
            <person name="Anantharaman K."/>
            <person name="Lane K.R."/>
            <person name="Thomas B.C."/>
            <person name="Pan C."/>
            <person name="Northen T.R."/>
            <person name="Banfield J.F."/>
        </authorList>
    </citation>
    <scope>NUCLEOTIDE SEQUENCE [LARGE SCALE GENOMIC DNA]</scope>
    <source>
        <strain evidence="3">NP_2</strain>
    </source>
</reference>
<gene>
    <name evidence="3" type="ORF">E6G99_12490</name>
</gene>
<evidence type="ECO:0000259" key="1">
    <source>
        <dbReference type="Pfam" id="PF07171"/>
    </source>
</evidence>
<dbReference type="Pfam" id="PF07171">
    <property type="entry name" value="MlrC_C"/>
    <property type="match status" value="1"/>
</dbReference>
<proteinExistence type="predicted"/>
<comment type="caution">
    <text evidence="3">The sequence shown here is derived from an EMBL/GenBank/DDBJ whole genome shotgun (WGS) entry which is preliminary data.</text>
</comment>
<sequence>MTRIAVGGLWHETNTFASPFTTSEDFHVLRQEEIPRELRGTRTPIGGFLDWASSAGVAVVPAIFAWALPSGIVEAAVYETLATQLVEEIASLRPDGVLLDLHGAMAAGGCEDVEADLLHRLRRAIGATPIGVVLDFHANTSSAFVSAVDAVAGYDTYPHVDPYDRGLEVGDLLMRLIHSEVNPSWAIAQPPLLIPPQAQGTAAGAMAEVMRRAHDAERDPAVVNIVVAAGFAYADVPCAGCSVVVTSNGKQDVARDVAHELAQILWNSRDRFRVVQVPPAEAVAQALQVTDGPVVLVDSADNVGGGAPGDGTVLLGALLRERAKGAVIPIVDPGVVAAARQAGEGAIITADVGGKTDARHGHPVPIRGRVVRLQRGDFAYRGSYMTGRRVQAGWVALLDVDGVLVVVREQKVMPFDQEELRVLGLEPARCRIIVVKSAIAWRAAYGTIARAVIEVDTPGVCTANLKTLPYRRVRRPVAPLDEGITW</sequence>
<evidence type="ECO:0000313" key="3">
    <source>
        <dbReference type="EMBL" id="TMJ01853.1"/>
    </source>
</evidence>
<dbReference type="Pfam" id="PF07364">
    <property type="entry name" value="DUF1485"/>
    <property type="match status" value="1"/>
</dbReference>
<dbReference type="EMBL" id="VBAJ01000314">
    <property type="protein sequence ID" value="TMJ01853.1"/>
    <property type="molecule type" value="Genomic_DNA"/>
</dbReference>
<name>A0A537L1K3_9BACT</name>
<accession>A0A537L1K3</accession>
<dbReference type="AlphaFoldDB" id="A0A537L1K3"/>
<dbReference type="InterPro" id="IPR015995">
    <property type="entry name" value="MlrC_N"/>
</dbReference>
<feature type="domain" description="Microcystin LR degradation protein MlrC N-terminal" evidence="2">
    <location>
        <begin position="3"/>
        <end position="287"/>
    </location>
</feature>
<dbReference type="PIRSF" id="PIRSF012702">
    <property type="entry name" value="UCP012702"/>
    <property type="match status" value="1"/>
</dbReference>
<protein>
    <submittedName>
        <fullName evidence="3">M81 family metallopeptidase</fullName>
    </submittedName>
</protein>
<organism evidence="3 4">
    <name type="scientific">Candidatus Segetimicrobium genomatis</name>
    <dbReference type="NCBI Taxonomy" id="2569760"/>
    <lineage>
        <taxon>Bacteria</taxon>
        <taxon>Bacillati</taxon>
        <taxon>Candidatus Sysuimicrobiota</taxon>
        <taxon>Candidatus Sysuimicrobiia</taxon>
        <taxon>Candidatus Sysuimicrobiales</taxon>
        <taxon>Candidatus Segetimicrobiaceae</taxon>
        <taxon>Candidatus Segetimicrobium</taxon>
    </lineage>
</organism>
<dbReference type="InterPro" id="IPR010799">
    <property type="entry name" value="MlrC_C"/>
</dbReference>